<gene>
    <name evidence="2" type="ORF">SAMD00020551_2211</name>
</gene>
<proteinExistence type="predicted"/>
<protein>
    <submittedName>
        <fullName evidence="2">Uncharacterized protein</fullName>
    </submittedName>
</protein>
<dbReference type="EMBL" id="BASE01000045">
    <property type="protein sequence ID" value="GAM14064.1"/>
    <property type="molecule type" value="Genomic_DNA"/>
</dbReference>
<dbReference type="AlphaFoldDB" id="A0A0A8X471"/>
<organism evidence="2 3">
    <name type="scientific">Mesobacillus selenatarsenatis (strain DSM 18680 / JCM 14380 / FERM P-15431 / SF-1)</name>
    <dbReference type="NCBI Taxonomy" id="1321606"/>
    <lineage>
        <taxon>Bacteria</taxon>
        <taxon>Bacillati</taxon>
        <taxon>Bacillota</taxon>
        <taxon>Bacilli</taxon>
        <taxon>Bacillales</taxon>
        <taxon>Bacillaceae</taxon>
        <taxon>Mesobacillus</taxon>
    </lineage>
</organism>
<comment type="caution">
    <text evidence="2">The sequence shown here is derived from an EMBL/GenBank/DDBJ whole genome shotgun (WGS) entry which is preliminary data.</text>
</comment>
<reference evidence="2 3" key="1">
    <citation type="submission" date="2013-06" db="EMBL/GenBank/DDBJ databases">
        <title>Whole genome shotgun sequence of Bacillus selenatarsenatis SF-1.</title>
        <authorList>
            <person name="Kuroda M."/>
            <person name="Sei K."/>
            <person name="Yamashita M."/>
            <person name="Ike M."/>
        </authorList>
    </citation>
    <scope>NUCLEOTIDE SEQUENCE [LARGE SCALE GENOMIC DNA]</scope>
    <source>
        <strain evidence="2 3">SF-1</strain>
    </source>
</reference>
<evidence type="ECO:0000313" key="2">
    <source>
        <dbReference type="EMBL" id="GAM14064.1"/>
    </source>
</evidence>
<dbReference type="Proteomes" id="UP000031014">
    <property type="component" value="Unassembled WGS sequence"/>
</dbReference>
<feature type="transmembrane region" description="Helical" evidence="1">
    <location>
        <begin position="6"/>
        <end position="23"/>
    </location>
</feature>
<keyword evidence="1" id="KW-1133">Transmembrane helix</keyword>
<keyword evidence="1" id="KW-0812">Transmembrane</keyword>
<evidence type="ECO:0000313" key="3">
    <source>
        <dbReference type="Proteomes" id="UP000031014"/>
    </source>
</evidence>
<keyword evidence="1" id="KW-0472">Membrane</keyword>
<evidence type="ECO:0000256" key="1">
    <source>
        <dbReference type="SAM" id="Phobius"/>
    </source>
</evidence>
<sequence>MVTCFLEITYFLSPIGIIGALIIKKLTFKVAKRHYWYRDFQ</sequence>
<keyword evidence="3" id="KW-1185">Reference proteome</keyword>
<name>A0A0A8X471_MESS1</name>
<accession>A0A0A8X471</accession>
<dbReference type="STRING" id="1321606.SAMD00020551_2211"/>